<sequence>MPGTVANFFNAVRPNSSNNRLGVPSKMNKQFSSSSMFLATTSLHGKVAVVTGSSRSIGASIAKCLGDHGANVVVNYVKDAAAADEVVQAIRSQGKGGAIAVKADTSTLEGGQFLLDEAVKTFGKVDILVLNAGVMGSKTLSEIDEAFFDSHFDINVKAPLFMAKAAASILPTPGGRIIFFSSSLTAASTVTPNALCYLASKGAIEQISRVLAKDLGSRGITVNTVSPGPVDTPMFREGKPQSVLDSIAKQNPLRRLGEPDDIAPIVGFLASQAAQWVNGQNIRVNGGYCLPILCNGHQDKNPIELARSSAQSGTTGGNLVGWDLIDLRICFSLYHLPNDLNMNSSLPISSRRTDNLTRTRIYTSSRKRHKPPPLTLLESIDEDSVSGASEYYVNLGAETPCSTPPNLFETTEFVERWAAAGIAVPKLVRKPSYRTANPAGSRDHQRSKILRDEVDRDCGICFEYAVEPLRTFCCGKIFCKEHLEDWLHGPNAEGRCPNCENACSLEGGTLSLATPTLIPSSISRSKQTSITSLPKGKQQSNAIPLCYYSSSLLSYLNINPNDALKADGKRQPCGGDAGCTCLPSPVLPAREYKGVPSTKVQERTAVEKRKTSSPSNGKLETLAAASTTPYASSWGAMGRLMSTVTFLMFLYKLLS</sequence>
<feature type="region of interest" description="Disordered" evidence="4">
    <location>
        <begin position="597"/>
        <end position="620"/>
    </location>
</feature>
<dbReference type="PROSITE" id="PS50089">
    <property type="entry name" value="ZF_RING_2"/>
    <property type="match status" value="1"/>
</dbReference>
<dbReference type="PANTHER" id="PTHR48107">
    <property type="entry name" value="NADPH-DEPENDENT ALDEHYDE REDUCTASE-LIKE PROTEIN, CHLOROPLASTIC-RELATED"/>
    <property type="match status" value="1"/>
</dbReference>
<keyword evidence="3" id="KW-0863">Zinc-finger</keyword>
<dbReference type="InterPro" id="IPR013083">
    <property type="entry name" value="Znf_RING/FYVE/PHD"/>
</dbReference>
<dbReference type="AlphaFoldDB" id="A0A8H7XPI8"/>
<dbReference type="PRINTS" id="PR00080">
    <property type="entry name" value="SDRFAMILY"/>
</dbReference>
<dbReference type="InterPro" id="IPR036291">
    <property type="entry name" value="NAD(P)-bd_dom_sf"/>
</dbReference>
<dbReference type="PRINTS" id="PR00081">
    <property type="entry name" value="GDHRDH"/>
</dbReference>
<dbReference type="GO" id="GO:0016614">
    <property type="term" value="F:oxidoreductase activity, acting on CH-OH group of donors"/>
    <property type="evidence" value="ECO:0007669"/>
    <property type="project" value="UniProtKB-ARBA"/>
</dbReference>
<organism evidence="6">
    <name type="scientific">Psilocybe cubensis</name>
    <name type="common">Psychedelic mushroom</name>
    <name type="synonym">Stropharia cubensis</name>
    <dbReference type="NCBI Taxonomy" id="181762"/>
    <lineage>
        <taxon>Eukaryota</taxon>
        <taxon>Fungi</taxon>
        <taxon>Dikarya</taxon>
        <taxon>Basidiomycota</taxon>
        <taxon>Agaricomycotina</taxon>
        <taxon>Agaricomycetes</taxon>
        <taxon>Agaricomycetidae</taxon>
        <taxon>Agaricales</taxon>
        <taxon>Agaricineae</taxon>
        <taxon>Strophariaceae</taxon>
        <taxon>Psilocybe</taxon>
    </lineage>
</organism>
<evidence type="ECO:0000256" key="2">
    <source>
        <dbReference type="ARBA" id="ARBA00023002"/>
    </source>
</evidence>
<evidence type="ECO:0000256" key="3">
    <source>
        <dbReference type="PROSITE-ProRule" id="PRU00175"/>
    </source>
</evidence>
<dbReference type="SUPFAM" id="SSF51735">
    <property type="entry name" value="NAD(P)-binding Rossmann-fold domains"/>
    <property type="match status" value="1"/>
</dbReference>
<dbReference type="SUPFAM" id="SSF57850">
    <property type="entry name" value="RING/U-box"/>
    <property type="match status" value="1"/>
</dbReference>
<dbReference type="EMBL" id="JAFIQS010000010">
    <property type="protein sequence ID" value="KAG5165056.1"/>
    <property type="molecule type" value="Genomic_DNA"/>
</dbReference>
<proteinExistence type="inferred from homology"/>
<evidence type="ECO:0000313" key="6">
    <source>
        <dbReference type="EMBL" id="KAG5165056.1"/>
    </source>
</evidence>
<gene>
    <name evidence="6" type="ORF">JR316_009750</name>
</gene>
<dbReference type="Pfam" id="PF13561">
    <property type="entry name" value="adh_short_C2"/>
    <property type="match status" value="1"/>
</dbReference>
<dbReference type="InterPro" id="IPR001841">
    <property type="entry name" value="Znf_RING"/>
</dbReference>
<evidence type="ECO:0000256" key="4">
    <source>
        <dbReference type="SAM" id="MobiDB-lite"/>
    </source>
</evidence>
<keyword evidence="3" id="KW-0479">Metal-binding</keyword>
<keyword evidence="2" id="KW-0560">Oxidoreductase</keyword>
<dbReference type="PANTHER" id="PTHR48107:SF7">
    <property type="entry name" value="RE15974P"/>
    <property type="match status" value="1"/>
</dbReference>
<feature type="compositionally biased region" description="Basic and acidic residues" evidence="4">
    <location>
        <begin position="600"/>
        <end position="610"/>
    </location>
</feature>
<name>A0A8H7XPI8_PSICU</name>
<dbReference type="InterPro" id="IPR002347">
    <property type="entry name" value="SDR_fam"/>
</dbReference>
<evidence type="ECO:0000259" key="5">
    <source>
        <dbReference type="PROSITE" id="PS50089"/>
    </source>
</evidence>
<dbReference type="CDD" id="cd05362">
    <property type="entry name" value="THN_reductase-like_SDR_c"/>
    <property type="match status" value="1"/>
</dbReference>
<dbReference type="FunFam" id="3.40.50.720:FF:000084">
    <property type="entry name" value="Short-chain dehydrogenase reductase"/>
    <property type="match status" value="1"/>
</dbReference>
<dbReference type="Gene3D" id="3.40.50.720">
    <property type="entry name" value="NAD(P)-binding Rossmann-like Domain"/>
    <property type="match status" value="1"/>
</dbReference>
<dbReference type="GO" id="GO:0008270">
    <property type="term" value="F:zinc ion binding"/>
    <property type="evidence" value="ECO:0007669"/>
    <property type="project" value="UniProtKB-KW"/>
</dbReference>
<accession>A0A8H7XPI8</accession>
<keyword evidence="3" id="KW-0862">Zinc</keyword>
<dbReference type="Gene3D" id="3.30.40.10">
    <property type="entry name" value="Zinc/RING finger domain, C3HC4 (zinc finger)"/>
    <property type="match status" value="1"/>
</dbReference>
<protein>
    <recommendedName>
        <fullName evidence="5">RING-type domain-containing protein</fullName>
    </recommendedName>
</protein>
<feature type="domain" description="RING-type" evidence="5">
    <location>
        <begin position="458"/>
        <end position="500"/>
    </location>
</feature>
<evidence type="ECO:0000256" key="1">
    <source>
        <dbReference type="ARBA" id="ARBA00006484"/>
    </source>
</evidence>
<comment type="caution">
    <text evidence="6">The sequence shown here is derived from an EMBL/GenBank/DDBJ whole genome shotgun (WGS) entry which is preliminary data.</text>
</comment>
<comment type="similarity">
    <text evidence="1">Belongs to the short-chain dehydrogenases/reductases (SDR) family.</text>
</comment>
<reference evidence="6" key="1">
    <citation type="submission" date="2021-02" db="EMBL/GenBank/DDBJ databases">
        <title>Psilocybe cubensis genome.</title>
        <authorList>
            <person name="Mckernan K.J."/>
            <person name="Crawford S."/>
            <person name="Trippe A."/>
            <person name="Kane L.T."/>
            <person name="Mclaughlin S."/>
        </authorList>
    </citation>
    <scope>NUCLEOTIDE SEQUENCE [LARGE SCALE GENOMIC DNA]</scope>
    <source>
        <strain evidence="6">MGC-MH-2018</strain>
    </source>
</reference>